<evidence type="ECO:0000313" key="3">
    <source>
        <dbReference type="Proteomes" id="UP001177120"/>
    </source>
</evidence>
<gene>
    <name evidence="2" type="ORF">JQC72_03320</name>
</gene>
<evidence type="ECO:0000313" key="2">
    <source>
        <dbReference type="EMBL" id="MBN2908547.1"/>
    </source>
</evidence>
<accession>A0ABS2WG89</accession>
<organism evidence="2 3">
    <name type="scientific">Polycladomyces zharkentensis</name>
    <dbReference type="NCBI Taxonomy" id="2807616"/>
    <lineage>
        <taxon>Bacteria</taxon>
        <taxon>Bacillati</taxon>
        <taxon>Bacillota</taxon>
        <taxon>Bacilli</taxon>
        <taxon>Bacillales</taxon>
        <taxon>Thermoactinomycetaceae</taxon>
        <taxon>Polycladomyces</taxon>
    </lineage>
</organism>
<reference evidence="2" key="1">
    <citation type="journal article" date="2024" name="Int. J. Syst. Evol. Microbiol.">
        <title>Polycladomyces zharkentensis sp. nov., a novel thermophilic cellulose- and starch-degrading member of the Bacillota from a geothermal aquifer in Kazakhstan.</title>
        <authorList>
            <person name="Mashzhan A."/>
            <person name="Kistaubayeva A."/>
            <person name="Javier-Lopez R."/>
            <person name="Bissenova U."/>
            <person name="Bissenbay A."/>
            <person name="Birkeland N.K."/>
        </authorList>
    </citation>
    <scope>NUCLEOTIDE SEQUENCE</scope>
    <source>
        <strain evidence="2">ZKZ2T</strain>
    </source>
</reference>
<comment type="caution">
    <text evidence="2">The sequence shown here is derived from an EMBL/GenBank/DDBJ whole genome shotgun (WGS) entry which is preliminary data.</text>
</comment>
<dbReference type="Proteomes" id="UP001177120">
    <property type="component" value="Unassembled WGS sequence"/>
</dbReference>
<keyword evidence="3" id="KW-1185">Reference proteome</keyword>
<feature type="compositionally biased region" description="Basic and acidic residues" evidence="1">
    <location>
        <begin position="73"/>
        <end position="82"/>
    </location>
</feature>
<evidence type="ECO:0000256" key="1">
    <source>
        <dbReference type="SAM" id="MobiDB-lite"/>
    </source>
</evidence>
<proteinExistence type="predicted"/>
<feature type="region of interest" description="Disordered" evidence="1">
    <location>
        <begin position="25"/>
        <end position="115"/>
    </location>
</feature>
<sequence>MSRDKQSELRRLIRKMVKEELEKLFPTDLAVSPDPPDDPAFTHDHPSPPPSTRSHKKATTPSPWAVFGSPQPDPEHHPEKGKRPMPPPEWPVPFSPGMEPGMEPPPFIPGRNKHR</sequence>
<dbReference type="EMBL" id="JAFHAP010000004">
    <property type="protein sequence ID" value="MBN2908547.1"/>
    <property type="molecule type" value="Genomic_DNA"/>
</dbReference>
<dbReference type="RefSeq" id="WP_205492747.1">
    <property type="nucleotide sequence ID" value="NZ_JAFHAP010000004.1"/>
</dbReference>
<protein>
    <submittedName>
        <fullName evidence="2">Uncharacterized protein</fullName>
    </submittedName>
</protein>
<name>A0ABS2WG89_9BACL</name>
<feature type="compositionally biased region" description="Pro residues" evidence="1">
    <location>
        <begin position="84"/>
        <end position="94"/>
    </location>
</feature>